<proteinExistence type="predicted"/>
<protein>
    <submittedName>
        <fullName evidence="1">Uncharacterized protein</fullName>
    </submittedName>
</protein>
<evidence type="ECO:0000313" key="1">
    <source>
        <dbReference type="EMBL" id="PPQ83609.1"/>
    </source>
</evidence>
<sequence length="147" mass="16206">MRDQHRAIERRTQADDCENVARPFNSTTLSLATSLVDDDEESHLLTDHTKDGGKKVAFCLAREGVGHGLSKAVATRSAADLSFAKKFRRNDVLFKYFDTRDLTGGATGFCHKSLSPPALAGFAEEHFSRGDVEGIPDLPRHHLMLPL</sequence>
<accession>A0A409WYP0</accession>
<name>A0A409WYP0_9AGAR</name>
<gene>
    <name evidence="1" type="ORF">CVT26_000673</name>
</gene>
<dbReference type="InParanoid" id="A0A409WYP0"/>
<evidence type="ECO:0000313" key="2">
    <source>
        <dbReference type="Proteomes" id="UP000284706"/>
    </source>
</evidence>
<comment type="caution">
    <text evidence="1">The sequence shown here is derived from an EMBL/GenBank/DDBJ whole genome shotgun (WGS) entry which is preliminary data.</text>
</comment>
<organism evidence="1 2">
    <name type="scientific">Gymnopilus dilepis</name>
    <dbReference type="NCBI Taxonomy" id="231916"/>
    <lineage>
        <taxon>Eukaryota</taxon>
        <taxon>Fungi</taxon>
        <taxon>Dikarya</taxon>
        <taxon>Basidiomycota</taxon>
        <taxon>Agaricomycotina</taxon>
        <taxon>Agaricomycetes</taxon>
        <taxon>Agaricomycetidae</taxon>
        <taxon>Agaricales</taxon>
        <taxon>Agaricineae</taxon>
        <taxon>Hymenogastraceae</taxon>
        <taxon>Gymnopilus</taxon>
    </lineage>
</organism>
<dbReference type="AlphaFoldDB" id="A0A409WYP0"/>
<dbReference type="OrthoDB" id="3005703at2759"/>
<keyword evidence="2" id="KW-1185">Reference proteome</keyword>
<dbReference type="EMBL" id="NHYE01004597">
    <property type="protein sequence ID" value="PPQ83609.1"/>
    <property type="molecule type" value="Genomic_DNA"/>
</dbReference>
<dbReference type="Proteomes" id="UP000284706">
    <property type="component" value="Unassembled WGS sequence"/>
</dbReference>
<reference evidence="1 2" key="1">
    <citation type="journal article" date="2018" name="Evol. Lett.">
        <title>Horizontal gene cluster transfer increased hallucinogenic mushroom diversity.</title>
        <authorList>
            <person name="Reynolds H.T."/>
            <person name="Vijayakumar V."/>
            <person name="Gluck-Thaler E."/>
            <person name="Korotkin H.B."/>
            <person name="Matheny P.B."/>
            <person name="Slot J.C."/>
        </authorList>
    </citation>
    <scope>NUCLEOTIDE SEQUENCE [LARGE SCALE GENOMIC DNA]</scope>
    <source>
        <strain evidence="1 2">SRW20</strain>
    </source>
</reference>